<name>A0A5C7GW04_9ROSI</name>
<sequence>MERLFSTKLCMLIVVALALQMHGNKGCLEKERIALLAIKPFIINATLSYDERNRTVESWVDDRVSNCCDWYRVECNTTTSRVINLSLSGILYDSPIILNFSLFQSFEQLQILDLSDNSFRGWVDIRAHGSFRSLKQLKMLNLGGNGFNSSILSYLTSTTSLTTLILYSNNLEDFNPRQGRCFHKVLSLLIFGILGSGWFRISEFEKLGILGYGSPYYDVFHTFNCNSIFFLFLGICELKNLIELDVSSNQLEGHLPACLNSLTNLRALELSYNHLSGNLPSFIANLMTSLEYLSLGENNFEGLFSFSSLANLSKLEIFHLSTENSTLQVLETEEFLQPPNQLKVLYLRKCNLHAIPSFLMYQHSLEFIDLSHNKLVGMFPAWLLHNNTRLQDMNLMNNSLSGTLQLPKSTQDLLELKISSNNLNGQLPENLGMILPKLIHLDLSDNRFEGYIPSSMGEMKRLRILDLSSNNFSGELPNAFVSGCFSLKSLRLSNNNFHGNIFPEFMNMTQLTVLYLDNNQFSGKIQDGLSKASFMSDIHLSNNRFLGQIPQWIGNFSNLATLFMSNNFLEGGVPIQLSNIKDLWLLDISENRLSGSMASSFNLSSVQYLYMQKNALSGSIPNAFFKSSNFAVLDLSDNNFSGSIPNQIDDKRTNLCFLLLRGNRLKGHIPHDLCNLKDLRILDLSHNMLSGSVPSCFTNMLFWAVEDEQNYEFASVLYTMNYNVGLSITSYNFTLSLLLFKDRFFLPYLEVEVEFVSKNRYEFYKGTVLRYMVGLDLSSNELTGDIPSEIGYLKNIHAINLSHNFLSGSIPESFTNLKNIESLDLSHNKLSGQIPPQLTELYSLAIFNVSFNNLSGPTPNKGQFANFDESNYGDNPCLCGPQIKRSCSSEPTTPYSSAGEKEDESAIDMVSFYWSLFASYVTTIMGLILILWLNSYWRMQWFCFIDACITSCYCWILRLSSTGMMICIYR</sequence>
<dbReference type="Pfam" id="PF13855">
    <property type="entry name" value="LRR_8"/>
    <property type="match status" value="1"/>
</dbReference>
<keyword evidence="6 13" id="KW-0732">Signal</keyword>
<dbReference type="InterPro" id="IPR013210">
    <property type="entry name" value="LRR_N_plant-typ"/>
</dbReference>
<dbReference type="SUPFAM" id="SSF52058">
    <property type="entry name" value="L domain-like"/>
    <property type="match status" value="2"/>
</dbReference>
<feature type="transmembrane region" description="Helical" evidence="12">
    <location>
        <begin position="911"/>
        <end position="933"/>
    </location>
</feature>
<dbReference type="InterPro" id="IPR051502">
    <property type="entry name" value="RLP_Defense_Trigger"/>
</dbReference>
<evidence type="ECO:0000256" key="2">
    <source>
        <dbReference type="ARBA" id="ARBA00009592"/>
    </source>
</evidence>
<feature type="signal peptide" evidence="13">
    <location>
        <begin position="1"/>
        <end position="18"/>
    </location>
</feature>
<keyword evidence="9 12" id="KW-0472">Membrane</keyword>
<evidence type="ECO:0000256" key="1">
    <source>
        <dbReference type="ARBA" id="ARBA00004251"/>
    </source>
</evidence>
<keyword evidence="8 12" id="KW-1133">Transmembrane helix</keyword>
<feature type="chain" id="PRO_5022720211" description="Leucine-rich repeat-containing N-terminal plant-type domain-containing protein" evidence="13">
    <location>
        <begin position="19"/>
        <end position="970"/>
    </location>
</feature>
<evidence type="ECO:0000259" key="14">
    <source>
        <dbReference type="Pfam" id="PF08263"/>
    </source>
</evidence>
<dbReference type="PANTHER" id="PTHR48062">
    <property type="entry name" value="RECEPTOR-LIKE PROTEIN 14"/>
    <property type="match status" value="1"/>
</dbReference>
<dbReference type="InterPro" id="IPR032675">
    <property type="entry name" value="LRR_dom_sf"/>
</dbReference>
<comment type="caution">
    <text evidence="15">The sequence shown here is derived from an EMBL/GenBank/DDBJ whole genome shotgun (WGS) entry which is preliminary data.</text>
</comment>
<evidence type="ECO:0000256" key="10">
    <source>
        <dbReference type="ARBA" id="ARBA00023170"/>
    </source>
</evidence>
<evidence type="ECO:0000256" key="3">
    <source>
        <dbReference type="ARBA" id="ARBA00022475"/>
    </source>
</evidence>
<dbReference type="GO" id="GO:0005886">
    <property type="term" value="C:plasma membrane"/>
    <property type="evidence" value="ECO:0007669"/>
    <property type="project" value="UniProtKB-SubCell"/>
</dbReference>
<dbReference type="Gene3D" id="3.80.10.10">
    <property type="entry name" value="Ribonuclease Inhibitor"/>
    <property type="match status" value="4"/>
</dbReference>
<comment type="subcellular location">
    <subcellularLocation>
        <location evidence="1">Cell membrane</location>
        <topology evidence="1">Single-pass type I membrane protein</topology>
    </subcellularLocation>
</comment>
<evidence type="ECO:0000256" key="9">
    <source>
        <dbReference type="ARBA" id="ARBA00023136"/>
    </source>
</evidence>
<gene>
    <name evidence="15" type="ORF">EZV62_024735</name>
</gene>
<evidence type="ECO:0000256" key="7">
    <source>
        <dbReference type="ARBA" id="ARBA00022737"/>
    </source>
</evidence>
<keyword evidence="7" id="KW-0677">Repeat</keyword>
<evidence type="ECO:0000313" key="15">
    <source>
        <dbReference type="EMBL" id="TXG48860.1"/>
    </source>
</evidence>
<dbReference type="Proteomes" id="UP000323000">
    <property type="component" value="Chromosome 12"/>
</dbReference>
<dbReference type="Pfam" id="PF00560">
    <property type="entry name" value="LRR_1"/>
    <property type="match status" value="11"/>
</dbReference>
<keyword evidence="11" id="KW-0325">Glycoprotein</keyword>
<feature type="domain" description="Leucine-rich repeat-containing N-terminal plant-type" evidence="14">
    <location>
        <begin position="30"/>
        <end position="76"/>
    </location>
</feature>
<evidence type="ECO:0000256" key="5">
    <source>
        <dbReference type="ARBA" id="ARBA00022692"/>
    </source>
</evidence>
<dbReference type="EMBL" id="VAHF01000012">
    <property type="protein sequence ID" value="TXG48860.1"/>
    <property type="molecule type" value="Genomic_DNA"/>
</dbReference>
<dbReference type="OrthoDB" id="4691307at2759"/>
<dbReference type="InterPro" id="IPR003591">
    <property type="entry name" value="Leu-rich_rpt_typical-subtyp"/>
</dbReference>
<evidence type="ECO:0000256" key="13">
    <source>
        <dbReference type="SAM" id="SignalP"/>
    </source>
</evidence>
<keyword evidence="10" id="KW-0675">Receptor</keyword>
<keyword evidence="4" id="KW-0433">Leucine-rich repeat</keyword>
<accession>A0A5C7GW04</accession>
<organism evidence="15 16">
    <name type="scientific">Acer yangbiense</name>
    <dbReference type="NCBI Taxonomy" id="1000413"/>
    <lineage>
        <taxon>Eukaryota</taxon>
        <taxon>Viridiplantae</taxon>
        <taxon>Streptophyta</taxon>
        <taxon>Embryophyta</taxon>
        <taxon>Tracheophyta</taxon>
        <taxon>Spermatophyta</taxon>
        <taxon>Magnoliopsida</taxon>
        <taxon>eudicotyledons</taxon>
        <taxon>Gunneridae</taxon>
        <taxon>Pentapetalae</taxon>
        <taxon>rosids</taxon>
        <taxon>malvids</taxon>
        <taxon>Sapindales</taxon>
        <taxon>Sapindaceae</taxon>
        <taxon>Hippocastanoideae</taxon>
        <taxon>Acereae</taxon>
        <taxon>Acer</taxon>
    </lineage>
</organism>
<dbReference type="SUPFAM" id="SSF52047">
    <property type="entry name" value="RNI-like"/>
    <property type="match status" value="1"/>
</dbReference>
<keyword evidence="3" id="KW-1003">Cell membrane</keyword>
<dbReference type="PRINTS" id="PR00019">
    <property type="entry name" value="LEURICHRPT"/>
</dbReference>
<dbReference type="FunFam" id="3.80.10.10:FF:000041">
    <property type="entry name" value="LRR receptor-like serine/threonine-protein kinase ERECTA"/>
    <property type="match status" value="3"/>
</dbReference>
<keyword evidence="5 12" id="KW-0812">Transmembrane</keyword>
<evidence type="ECO:0000256" key="11">
    <source>
        <dbReference type="ARBA" id="ARBA00023180"/>
    </source>
</evidence>
<evidence type="ECO:0000313" key="16">
    <source>
        <dbReference type="Proteomes" id="UP000323000"/>
    </source>
</evidence>
<evidence type="ECO:0000256" key="8">
    <source>
        <dbReference type="ARBA" id="ARBA00022989"/>
    </source>
</evidence>
<dbReference type="SMART" id="SM00369">
    <property type="entry name" value="LRR_TYP"/>
    <property type="match status" value="11"/>
</dbReference>
<reference evidence="16" key="1">
    <citation type="journal article" date="2019" name="Gigascience">
        <title>De novo genome assembly of the endangered Acer yangbiense, a plant species with extremely small populations endemic to Yunnan Province, China.</title>
        <authorList>
            <person name="Yang J."/>
            <person name="Wariss H.M."/>
            <person name="Tao L."/>
            <person name="Zhang R."/>
            <person name="Yun Q."/>
            <person name="Hollingsworth P."/>
            <person name="Dao Z."/>
            <person name="Luo G."/>
            <person name="Guo H."/>
            <person name="Ma Y."/>
            <person name="Sun W."/>
        </authorList>
    </citation>
    <scope>NUCLEOTIDE SEQUENCE [LARGE SCALE GENOMIC DNA]</scope>
    <source>
        <strain evidence="16">cv. Malutang</strain>
    </source>
</reference>
<proteinExistence type="inferred from homology"/>
<dbReference type="FunFam" id="3.80.10.10:FF:000213">
    <property type="entry name" value="Tyrosine-sulfated glycopeptide receptor 1"/>
    <property type="match status" value="1"/>
</dbReference>
<dbReference type="Pfam" id="PF08263">
    <property type="entry name" value="LRRNT_2"/>
    <property type="match status" value="1"/>
</dbReference>
<dbReference type="InterPro" id="IPR001611">
    <property type="entry name" value="Leu-rich_rpt"/>
</dbReference>
<dbReference type="PANTHER" id="PTHR48062:SF52">
    <property type="entry name" value="RECEPTOR-LIKE PROTEIN 8-RELATED"/>
    <property type="match status" value="1"/>
</dbReference>
<comment type="similarity">
    <text evidence="2">Belongs to the RLP family.</text>
</comment>
<evidence type="ECO:0000256" key="4">
    <source>
        <dbReference type="ARBA" id="ARBA00022614"/>
    </source>
</evidence>
<evidence type="ECO:0000256" key="6">
    <source>
        <dbReference type="ARBA" id="ARBA00022729"/>
    </source>
</evidence>
<keyword evidence="16" id="KW-1185">Reference proteome</keyword>
<dbReference type="AlphaFoldDB" id="A0A5C7GW04"/>
<evidence type="ECO:0000256" key="12">
    <source>
        <dbReference type="SAM" id="Phobius"/>
    </source>
</evidence>
<protein>
    <recommendedName>
        <fullName evidence="14">Leucine-rich repeat-containing N-terminal plant-type domain-containing protein</fullName>
    </recommendedName>
</protein>